<dbReference type="FunFam" id="3.90.550.10:FF:000011">
    <property type="entry name" value="3-deoxy-manno-octulosonate cytidylyltransferase"/>
    <property type="match status" value="1"/>
</dbReference>
<dbReference type="GO" id="GO:0016020">
    <property type="term" value="C:membrane"/>
    <property type="evidence" value="ECO:0007669"/>
    <property type="project" value="UniProtKB-SubCell"/>
</dbReference>
<dbReference type="InterPro" id="IPR029044">
    <property type="entry name" value="Nucleotide-diphossugar_trans"/>
</dbReference>
<keyword evidence="3 5" id="KW-0548">Nucleotidyltransferase</keyword>
<dbReference type="CDD" id="cd02517">
    <property type="entry name" value="CMP-KDO-Synthetase"/>
    <property type="match status" value="1"/>
</dbReference>
<evidence type="ECO:0000313" key="6">
    <source>
        <dbReference type="EMBL" id="HGU31627.1"/>
    </source>
</evidence>
<dbReference type="InterPro" id="IPR003329">
    <property type="entry name" value="Cytidylyl_trans"/>
</dbReference>
<dbReference type="UniPathway" id="UPA00358">
    <property type="reaction ID" value="UER00476"/>
</dbReference>
<comment type="similarity">
    <text evidence="5">Belongs to the KdsB family.</text>
</comment>
<organism evidence="6">
    <name type="scientific">Desulfatirhabdium butyrativorans</name>
    <dbReference type="NCBI Taxonomy" id="340467"/>
    <lineage>
        <taxon>Bacteria</taxon>
        <taxon>Pseudomonadati</taxon>
        <taxon>Thermodesulfobacteriota</taxon>
        <taxon>Desulfobacteria</taxon>
        <taxon>Desulfobacterales</taxon>
        <taxon>Desulfatirhabdiaceae</taxon>
        <taxon>Desulfatirhabdium</taxon>
    </lineage>
</organism>
<dbReference type="Gene3D" id="3.90.550.10">
    <property type="entry name" value="Spore Coat Polysaccharide Biosynthesis Protein SpsA, Chain A"/>
    <property type="match status" value="1"/>
</dbReference>
<evidence type="ECO:0000256" key="1">
    <source>
        <dbReference type="ARBA" id="ARBA00004370"/>
    </source>
</evidence>
<comment type="catalytic activity">
    <reaction evidence="5">
        <text>3-deoxy-alpha-D-manno-oct-2-ulosonate + CTP = CMP-3-deoxy-beta-D-manno-octulosonate + diphosphate</text>
        <dbReference type="Rhea" id="RHEA:23448"/>
        <dbReference type="ChEBI" id="CHEBI:33019"/>
        <dbReference type="ChEBI" id="CHEBI:37563"/>
        <dbReference type="ChEBI" id="CHEBI:85986"/>
        <dbReference type="ChEBI" id="CHEBI:85987"/>
        <dbReference type="EC" id="2.7.7.38"/>
    </reaction>
</comment>
<dbReference type="EMBL" id="DSUH01000046">
    <property type="protein sequence ID" value="HGU31627.1"/>
    <property type="molecule type" value="Genomic_DNA"/>
</dbReference>
<dbReference type="NCBIfam" id="NF009905">
    <property type="entry name" value="PRK13368.1"/>
    <property type="match status" value="1"/>
</dbReference>
<keyword evidence="5" id="KW-0963">Cytoplasm</keyword>
<keyword evidence="2 5" id="KW-0808">Transferase</keyword>
<dbReference type="GO" id="GO:0008690">
    <property type="term" value="F:3-deoxy-manno-octulosonate cytidylyltransferase activity"/>
    <property type="evidence" value="ECO:0007669"/>
    <property type="project" value="UniProtKB-UniRule"/>
</dbReference>
<reference evidence="6" key="1">
    <citation type="journal article" date="2020" name="mSystems">
        <title>Genome- and Community-Level Interaction Insights into Carbon Utilization and Element Cycling Functions of Hydrothermarchaeota in Hydrothermal Sediment.</title>
        <authorList>
            <person name="Zhou Z."/>
            <person name="Liu Y."/>
            <person name="Xu W."/>
            <person name="Pan J."/>
            <person name="Luo Z.H."/>
            <person name="Li M."/>
        </authorList>
    </citation>
    <scope>NUCLEOTIDE SEQUENCE [LARGE SCALE GENOMIC DNA]</scope>
    <source>
        <strain evidence="6">SpSt-477</strain>
    </source>
</reference>
<dbReference type="NCBIfam" id="NF003952">
    <property type="entry name" value="PRK05450.1-5"/>
    <property type="match status" value="1"/>
</dbReference>
<accession>A0A7C4MMY2</accession>
<dbReference type="Pfam" id="PF02348">
    <property type="entry name" value="CTP_transf_3"/>
    <property type="match status" value="1"/>
</dbReference>
<dbReference type="GO" id="GO:0005829">
    <property type="term" value="C:cytosol"/>
    <property type="evidence" value="ECO:0007669"/>
    <property type="project" value="TreeGrafter"/>
</dbReference>
<comment type="pathway">
    <text evidence="5">Nucleotide-sugar biosynthesis; CMP-3-deoxy-D-manno-octulosonate biosynthesis; CMP-3-deoxy-D-manno-octulosonate from 3-deoxy-D-manno-octulosonate and CTP: step 1/1.</text>
</comment>
<dbReference type="HAMAP" id="MF_00057">
    <property type="entry name" value="KdsB"/>
    <property type="match status" value="1"/>
</dbReference>
<dbReference type="NCBIfam" id="TIGR00466">
    <property type="entry name" value="kdsB"/>
    <property type="match status" value="1"/>
</dbReference>
<keyword evidence="4 5" id="KW-0448">Lipopolysaccharide biosynthesis</keyword>
<dbReference type="InterPro" id="IPR004528">
    <property type="entry name" value="KdsB"/>
</dbReference>
<dbReference type="EC" id="2.7.7.38" evidence="5"/>
<sequence>MTVAAIIPSRWGSTRFAGKPLALICGKPMIQHVVEQVSLSTAVDVLAVATDDHRIAECVTAFGARVIMTRSENRSGSDRVAEAANLLGLSPSDIVVNIQGDQPLVHPESIDQVIAPLIADETLRMSTLAFRIVRPEEITNPKDVKVVCDRKGFALYFSRSPIPFGRDPGTVFDTWKHLGVYAYRKQFLDVFCTLETGLLERIEQLEQLRALEHGYPIRVVHTEHDSPEVDLPSDIERIEAVLCGG</sequence>
<proteinExistence type="inferred from homology"/>
<evidence type="ECO:0000256" key="2">
    <source>
        <dbReference type="ARBA" id="ARBA00022679"/>
    </source>
</evidence>
<comment type="subcellular location">
    <subcellularLocation>
        <location evidence="5">Cytoplasm</location>
    </subcellularLocation>
    <subcellularLocation>
        <location evidence="1">Membrane</location>
    </subcellularLocation>
</comment>
<protein>
    <recommendedName>
        <fullName evidence="5">3-deoxy-manno-octulosonate cytidylyltransferase</fullName>
        <ecNumber evidence="5">2.7.7.38</ecNumber>
    </recommendedName>
    <alternativeName>
        <fullName evidence="5">CMP-2-keto-3-deoxyoctulosonic acid synthase</fullName>
        <shortName evidence="5">CKS</shortName>
        <shortName evidence="5">CMP-KDO synthase</shortName>
    </alternativeName>
</protein>
<evidence type="ECO:0000256" key="4">
    <source>
        <dbReference type="ARBA" id="ARBA00022985"/>
    </source>
</evidence>
<gene>
    <name evidence="5 6" type="primary">kdsB</name>
    <name evidence="6" type="ORF">ENS29_02080</name>
</gene>
<dbReference type="PANTHER" id="PTHR42866">
    <property type="entry name" value="3-DEOXY-MANNO-OCTULOSONATE CYTIDYLYLTRANSFERASE"/>
    <property type="match status" value="1"/>
</dbReference>
<dbReference type="GO" id="GO:0033468">
    <property type="term" value="P:CMP-keto-3-deoxy-D-manno-octulosonic acid biosynthetic process"/>
    <property type="evidence" value="ECO:0007669"/>
    <property type="project" value="UniProtKB-UniRule"/>
</dbReference>
<name>A0A7C4MMY2_9BACT</name>
<dbReference type="AlphaFoldDB" id="A0A7C4MMY2"/>
<comment type="function">
    <text evidence="5">Activates KDO (a required 8-carbon sugar) for incorporation into bacterial lipopolysaccharide in Gram-negative bacteria.</text>
</comment>
<evidence type="ECO:0000256" key="5">
    <source>
        <dbReference type="HAMAP-Rule" id="MF_00057"/>
    </source>
</evidence>
<dbReference type="PANTHER" id="PTHR42866:SF2">
    <property type="entry name" value="3-DEOXY-MANNO-OCTULOSONATE CYTIDYLYLTRANSFERASE, MITOCHONDRIAL"/>
    <property type="match status" value="1"/>
</dbReference>
<dbReference type="SUPFAM" id="SSF53448">
    <property type="entry name" value="Nucleotide-diphospho-sugar transferases"/>
    <property type="match status" value="1"/>
</dbReference>
<dbReference type="GO" id="GO:0009103">
    <property type="term" value="P:lipopolysaccharide biosynthetic process"/>
    <property type="evidence" value="ECO:0007669"/>
    <property type="project" value="UniProtKB-UniRule"/>
</dbReference>
<evidence type="ECO:0000256" key="3">
    <source>
        <dbReference type="ARBA" id="ARBA00022695"/>
    </source>
</evidence>
<dbReference type="NCBIfam" id="NF003950">
    <property type="entry name" value="PRK05450.1-3"/>
    <property type="match status" value="1"/>
</dbReference>
<comment type="caution">
    <text evidence="6">The sequence shown here is derived from an EMBL/GenBank/DDBJ whole genome shotgun (WGS) entry which is preliminary data.</text>
</comment>